<name>A0A4Q1D8Q6_9BACT</name>
<comment type="caution">
    <text evidence="2">The sequence shown here is derived from an EMBL/GenBank/DDBJ whole genome shotgun (WGS) entry which is preliminary data.</text>
</comment>
<dbReference type="InterPro" id="IPR001387">
    <property type="entry name" value="Cro/C1-type_HTH"/>
</dbReference>
<dbReference type="Proteomes" id="UP000290545">
    <property type="component" value="Unassembled WGS sequence"/>
</dbReference>
<accession>A0A4Q1D8Q6</accession>
<evidence type="ECO:0000313" key="3">
    <source>
        <dbReference type="Proteomes" id="UP000290545"/>
    </source>
</evidence>
<dbReference type="InterPro" id="IPR010982">
    <property type="entry name" value="Lambda_DNA-bd_dom_sf"/>
</dbReference>
<dbReference type="Gene3D" id="1.10.260.40">
    <property type="entry name" value="lambda repressor-like DNA-binding domains"/>
    <property type="match status" value="1"/>
</dbReference>
<dbReference type="Pfam" id="PF01381">
    <property type="entry name" value="HTH_3"/>
    <property type="match status" value="1"/>
</dbReference>
<organism evidence="2 3">
    <name type="scientific">Filimonas effusa</name>
    <dbReference type="NCBI Taxonomy" id="2508721"/>
    <lineage>
        <taxon>Bacteria</taxon>
        <taxon>Pseudomonadati</taxon>
        <taxon>Bacteroidota</taxon>
        <taxon>Chitinophagia</taxon>
        <taxon>Chitinophagales</taxon>
        <taxon>Chitinophagaceae</taxon>
        <taxon>Filimonas</taxon>
    </lineage>
</organism>
<dbReference type="RefSeq" id="WP_129001343.1">
    <property type="nucleotide sequence ID" value="NZ_SDHZ01000001.1"/>
</dbReference>
<dbReference type="SUPFAM" id="SSF47413">
    <property type="entry name" value="lambda repressor-like DNA-binding domains"/>
    <property type="match status" value="1"/>
</dbReference>
<dbReference type="CDD" id="cd00093">
    <property type="entry name" value="HTH_XRE"/>
    <property type="match status" value="1"/>
</dbReference>
<dbReference type="PROSITE" id="PS50943">
    <property type="entry name" value="HTH_CROC1"/>
    <property type="match status" value="1"/>
</dbReference>
<dbReference type="AlphaFoldDB" id="A0A4Q1D8Q6"/>
<dbReference type="EMBL" id="SDHZ01000001">
    <property type="protein sequence ID" value="RXK85590.1"/>
    <property type="molecule type" value="Genomic_DNA"/>
</dbReference>
<dbReference type="SMART" id="SM00530">
    <property type="entry name" value="HTH_XRE"/>
    <property type="match status" value="1"/>
</dbReference>
<proteinExistence type="predicted"/>
<dbReference type="OrthoDB" id="770730at2"/>
<dbReference type="GO" id="GO:0003677">
    <property type="term" value="F:DNA binding"/>
    <property type="evidence" value="ECO:0007669"/>
    <property type="project" value="InterPro"/>
</dbReference>
<sequence>MNTENDKQRINGLQDGLLNDLLGKISEQEQQASDDRMLMSLKIYNRMKELGLNQTQFAAMAGKQVSVISKWLSGTHNFTMETLTLISGMLNIRLLDLEEQPIHRMELTIKGDEHLKPECIDEIINSVGGMAVASQSFSL</sequence>
<evidence type="ECO:0000313" key="2">
    <source>
        <dbReference type="EMBL" id="RXK85590.1"/>
    </source>
</evidence>
<protein>
    <submittedName>
        <fullName evidence="2">XRE family transcriptional regulator</fullName>
    </submittedName>
</protein>
<feature type="domain" description="HTH cro/C1-type" evidence="1">
    <location>
        <begin position="43"/>
        <end position="97"/>
    </location>
</feature>
<keyword evidence="3" id="KW-1185">Reference proteome</keyword>
<evidence type="ECO:0000259" key="1">
    <source>
        <dbReference type="PROSITE" id="PS50943"/>
    </source>
</evidence>
<gene>
    <name evidence="2" type="ORF">ESB13_01895</name>
</gene>
<reference evidence="2 3" key="1">
    <citation type="submission" date="2019-01" db="EMBL/GenBank/DDBJ databases">
        <title>Filimonas sp. strain TTM-71.</title>
        <authorList>
            <person name="Chen W.-M."/>
        </authorList>
    </citation>
    <scope>NUCLEOTIDE SEQUENCE [LARGE SCALE GENOMIC DNA]</scope>
    <source>
        <strain evidence="2 3">TTM-71</strain>
    </source>
</reference>